<dbReference type="InterPro" id="IPR015943">
    <property type="entry name" value="WD40/YVTN_repeat-like_dom_sf"/>
</dbReference>
<dbReference type="GO" id="GO:0016788">
    <property type="term" value="F:hydrolase activity, acting on ester bonds"/>
    <property type="evidence" value="ECO:0007669"/>
    <property type="project" value="InterPro"/>
</dbReference>
<proteinExistence type="predicted"/>
<evidence type="ECO:0000313" key="3">
    <source>
        <dbReference type="EMBL" id="TMQ62596.1"/>
    </source>
</evidence>
<dbReference type="InterPro" id="IPR017850">
    <property type="entry name" value="Alkaline_phosphatase_core_sf"/>
</dbReference>
<dbReference type="Gene3D" id="3.40.720.10">
    <property type="entry name" value="Alkaline Phosphatase, subunit A"/>
    <property type="match status" value="1"/>
</dbReference>
<gene>
    <name evidence="3" type="ORF">E6K77_06890</name>
</gene>
<dbReference type="InterPro" id="IPR011048">
    <property type="entry name" value="Haem_d1_sf"/>
</dbReference>
<dbReference type="Pfam" id="PF04185">
    <property type="entry name" value="Phosphoesterase"/>
    <property type="match status" value="1"/>
</dbReference>
<dbReference type="InterPro" id="IPR007312">
    <property type="entry name" value="Phosphoesterase"/>
</dbReference>
<keyword evidence="1" id="KW-0378">Hydrolase</keyword>
<comment type="caution">
    <text evidence="3">The sequence shown here is derived from an EMBL/GenBank/DDBJ whole genome shotgun (WGS) entry which is preliminary data.</text>
</comment>
<dbReference type="Gene3D" id="2.130.10.10">
    <property type="entry name" value="YVTN repeat-like/Quinoprotein amine dehydrogenase"/>
    <property type="match status" value="1"/>
</dbReference>
<feature type="domain" description="SMP-30/Gluconolactonase/LRE-like region" evidence="2">
    <location>
        <begin position="139"/>
        <end position="258"/>
    </location>
</feature>
<dbReference type="PANTHER" id="PTHR47197">
    <property type="entry name" value="PROTEIN NIRF"/>
    <property type="match status" value="1"/>
</dbReference>
<evidence type="ECO:0000259" key="2">
    <source>
        <dbReference type="Pfam" id="PF08450"/>
    </source>
</evidence>
<dbReference type="PANTHER" id="PTHR47197:SF3">
    <property type="entry name" value="DIHYDRO-HEME D1 DEHYDROGENASE"/>
    <property type="match status" value="1"/>
</dbReference>
<dbReference type="SUPFAM" id="SSF51004">
    <property type="entry name" value="C-terminal (heme d1) domain of cytochrome cd1-nitrite reductase"/>
    <property type="match status" value="1"/>
</dbReference>
<evidence type="ECO:0000256" key="1">
    <source>
        <dbReference type="ARBA" id="ARBA00022801"/>
    </source>
</evidence>
<dbReference type="Pfam" id="PF08450">
    <property type="entry name" value="SGL"/>
    <property type="match status" value="1"/>
</dbReference>
<dbReference type="Proteomes" id="UP000317366">
    <property type="component" value="Unassembled WGS sequence"/>
</dbReference>
<accession>A0A538TG75</accession>
<evidence type="ECO:0000313" key="4">
    <source>
        <dbReference type="Proteomes" id="UP000317366"/>
    </source>
</evidence>
<sequence length="812" mass="87992">MVMTFDTRVTGRIFQRFARIPLFAALVIAACSRPEANTHRLPTGVSLDPAGSSIELGSMPLAMAFSPDSARVVVLLCGLREQGIQVVDPIRRKVRQTLVQPAAFLGLAFAPDGHFLFASGGNQDVVYRYAWHADSATLADSIRLDPKGAVGQGARYPSGLGFSPDGRWLYVAENLADSLAVVDLGSGRVVQRVATGRYPYGVVVGPDGRVYVSAWGGSWIAAFNPRDGRLVAGSRIPVGRHPSALALNARGTRLFVARASYDRIAVVETGRDSVIAELSDAAAQGPPEGATPNGLALSRDGRTLYVAEADNNATAVFALGRATSDAPGAEGGDKLLGRVPVEWYPTAVLLRDQALFVLNGKGLGTGPNPRRRQPGVKAAPDARSYTLGQTTGSLTAIAVPTGRALDALSRRVARAEGWNRARARAAYPPFQHVIYVIKENRTYDQVFGDLSAGDGDTSLVYFPRAVTPNHHALAERFGLYDRFFVNAEVSGDGHDWTTAAYAPDYVEKTIPSLYSDRGRSYDFEGENRDTIPEDDVNETGTGYLWDAAARAGITMRNYGEFALRDHSGRWTATKPLLAANTAPAFPGWDLDITDQKRVDAWLEEFRGFVAAGRMPALSFLRLPNDHTAGGKAGAPTPRAYVADNDLALGRVIEALSRSPFWKNTIVFVVEDDAQDGPDHVDSHRSPLLVVSAYTGPGVVHRFANTSDVVATIGDILKLESLSQFDHFGRPLTEIYSPKPDLSPYAAIVPRVPLDERNRAQTAAARETRRLNLAREDPGDEDLFNRILWAMIKGPRQPYPGKQRVALLERQRG</sequence>
<dbReference type="SUPFAM" id="SSF53649">
    <property type="entry name" value="Alkaline phosphatase-like"/>
    <property type="match status" value="1"/>
</dbReference>
<protein>
    <submittedName>
        <fullName evidence="3">Bifunctional YncE family protein/alkaline phosphatase family protein</fullName>
    </submittedName>
</protein>
<dbReference type="EMBL" id="VBOX01000072">
    <property type="protein sequence ID" value="TMQ62596.1"/>
    <property type="molecule type" value="Genomic_DNA"/>
</dbReference>
<dbReference type="InterPro" id="IPR051200">
    <property type="entry name" value="Host-pathogen_enzymatic-act"/>
</dbReference>
<dbReference type="AlphaFoldDB" id="A0A538TG75"/>
<name>A0A538TG75_UNCEI</name>
<organism evidence="3 4">
    <name type="scientific">Eiseniibacteriota bacterium</name>
    <dbReference type="NCBI Taxonomy" id="2212470"/>
    <lineage>
        <taxon>Bacteria</taxon>
        <taxon>Candidatus Eiseniibacteriota</taxon>
    </lineage>
</organism>
<dbReference type="InterPro" id="IPR013658">
    <property type="entry name" value="SGL"/>
</dbReference>
<reference evidence="3 4" key="1">
    <citation type="journal article" date="2019" name="Nat. Microbiol.">
        <title>Mediterranean grassland soil C-N compound turnover is dependent on rainfall and depth, and is mediated by genomically divergent microorganisms.</title>
        <authorList>
            <person name="Diamond S."/>
            <person name="Andeer P.F."/>
            <person name="Li Z."/>
            <person name="Crits-Christoph A."/>
            <person name="Burstein D."/>
            <person name="Anantharaman K."/>
            <person name="Lane K.R."/>
            <person name="Thomas B.C."/>
            <person name="Pan C."/>
            <person name="Northen T.R."/>
            <person name="Banfield J.F."/>
        </authorList>
    </citation>
    <scope>NUCLEOTIDE SEQUENCE [LARGE SCALE GENOMIC DNA]</scope>
    <source>
        <strain evidence="3">WS_7</strain>
    </source>
</reference>